<dbReference type="GO" id="GO:0005737">
    <property type="term" value="C:cytoplasm"/>
    <property type="evidence" value="ECO:0007669"/>
    <property type="project" value="UniProtKB-SubCell"/>
</dbReference>
<dbReference type="InterPro" id="IPR036322">
    <property type="entry name" value="WD40_repeat_dom_sf"/>
</dbReference>
<dbReference type="InterPro" id="IPR015943">
    <property type="entry name" value="WD40/YVTN_repeat-like_dom_sf"/>
</dbReference>
<proteinExistence type="predicted"/>
<keyword evidence="5" id="KW-0206">Cytoskeleton</keyword>
<keyword evidence="3" id="KW-0853">WD repeat</keyword>
<dbReference type="GO" id="GO:0051015">
    <property type="term" value="F:actin filament binding"/>
    <property type="evidence" value="ECO:0007669"/>
    <property type="project" value="TreeGrafter"/>
</dbReference>
<evidence type="ECO:0000256" key="4">
    <source>
        <dbReference type="ARBA" id="ARBA00022737"/>
    </source>
</evidence>
<dbReference type="Gene3D" id="2.130.10.10">
    <property type="entry name" value="YVTN repeat-like/Quinoprotein amine dehydrogenase"/>
    <property type="match status" value="1"/>
</dbReference>
<dbReference type="GO" id="GO:0034314">
    <property type="term" value="P:Arp2/3 complex-mediated actin nucleation"/>
    <property type="evidence" value="ECO:0007669"/>
    <property type="project" value="InterPro"/>
</dbReference>
<dbReference type="PANTHER" id="PTHR10709">
    <property type="entry name" value="ACTIN-RELATED PROTEIN 2/3 COMPLEX SUBUNIT 1"/>
    <property type="match status" value="1"/>
</dbReference>
<dbReference type="GO" id="GO:0005885">
    <property type="term" value="C:Arp2/3 protein complex"/>
    <property type="evidence" value="ECO:0007669"/>
    <property type="project" value="InterPro"/>
</dbReference>
<dbReference type="InterPro" id="IPR017383">
    <property type="entry name" value="ARPC1"/>
</dbReference>
<sequence>MVLATGTADFRVRLFNVHMKEVDQCQKVKTEWDTDDTSVPNLVAEFTNSSRGGGWIHGLAFNKTGNRLCWVAHDSSITVADVSKGSIIVNKLKTNELPFISCIWVSDRALVAAGHGCCPMLYCIDSNNKVQFVSKIDSSQKKRSCWIKCNEKISKLRSTSTYQQ</sequence>
<comment type="subcellular location">
    <subcellularLocation>
        <location evidence="1">Cytoplasm</location>
    </subcellularLocation>
</comment>
<gene>
    <name evidence="6" type="primary">Arpc1a_0</name>
    <name evidence="6" type="ORF">g.9001</name>
</gene>
<dbReference type="EMBL" id="GGMR01012181">
    <property type="protein sequence ID" value="MBY24800.1"/>
    <property type="molecule type" value="Transcribed_RNA"/>
</dbReference>
<dbReference type="PANTHER" id="PTHR10709:SF2">
    <property type="entry name" value="ACTIN-RELATED PROTEIN 2_3 COMPLEX SUBUNIT"/>
    <property type="match status" value="1"/>
</dbReference>
<dbReference type="AlphaFoldDB" id="A0A2S2P5T6"/>
<organism evidence="6">
    <name type="scientific">Schizaphis graminum</name>
    <name type="common">Green bug aphid</name>
    <dbReference type="NCBI Taxonomy" id="13262"/>
    <lineage>
        <taxon>Eukaryota</taxon>
        <taxon>Metazoa</taxon>
        <taxon>Ecdysozoa</taxon>
        <taxon>Arthropoda</taxon>
        <taxon>Hexapoda</taxon>
        <taxon>Insecta</taxon>
        <taxon>Pterygota</taxon>
        <taxon>Neoptera</taxon>
        <taxon>Paraneoptera</taxon>
        <taxon>Hemiptera</taxon>
        <taxon>Sternorrhyncha</taxon>
        <taxon>Aphidomorpha</taxon>
        <taxon>Aphidoidea</taxon>
        <taxon>Aphididae</taxon>
        <taxon>Aphidini</taxon>
        <taxon>Schizaphis</taxon>
    </lineage>
</organism>
<evidence type="ECO:0000256" key="3">
    <source>
        <dbReference type="ARBA" id="ARBA00022574"/>
    </source>
</evidence>
<keyword evidence="4" id="KW-0677">Repeat</keyword>
<evidence type="ECO:0000313" key="6">
    <source>
        <dbReference type="EMBL" id="MBY24800.1"/>
    </source>
</evidence>
<accession>A0A2S2P5T6</accession>
<evidence type="ECO:0000256" key="2">
    <source>
        <dbReference type="ARBA" id="ARBA00022490"/>
    </source>
</evidence>
<dbReference type="SUPFAM" id="SSF50978">
    <property type="entry name" value="WD40 repeat-like"/>
    <property type="match status" value="1"/>
</dbReference>
<evidence type="ECO:0000256" key="5">
    <source>
        <dbReference type="ARBA" id="ARBA00023212"/>
    </source>
</evidence>
<protein>
    <submittedName>
        <fullName evidence="6">Actin-related protein 2/3 complex subunit 1A</fullName>
    </submittedName>
</protein>
<name>A0A2S2P5T6_SCHGA</name>
<keyword evidence="2" id="KW-0963">Cytoplasm</keyword>
<reference evidence="6" key="1">
    <citation type="submission" date="2018-04" db="EMBL/GenBank/DDBJ databases">
        <title>Transcriptome of Schizaphis graminum biotype I.</title>
        <authorList>
            <person name="Scully E.D."/>
            <person name="Geib S.M."/>
            <person name="Palmer N.A."/>
            <person name="Koch K."/>
            <person name="Bradshaw J."/>
            <person name="Heng-Moss T."/>
            <person name="Sarath G."/>
        </authorList>
    </citation>
    <scope>NUCLEOTIDE SEQUENCE</scope>
</reference>
<evidence type="ECO:0000256" key="1">
    <source>
        <dbReference type="ARBA" id="ARBA00004496"/>
    </source>
</evidence>